<dbReference type="RefSeq" id="XP_010455318.1">
    <property type="nucleotide sequence ID" value="XM_010457016.2"/>
</dbReference>
<dbReference type="PANTHER" id="PTHR48025">
    <property type="entry name" value="OS02G0815200 PROTEIN"/>
    <property type="match status" value="1"/>
</dbReference>
<proteinExistence type="predicted"/>
<reference evidence="5" key="2">
    <citation type="journal article" date="2014" name="Nat. Commun.">
        <title>The emerging biofuel crop Camelina sativa retains a highly undifferentiated hexaploid genome structure.</title>
        <authorList>
            <person name="Kagale S."/>
            <person name="Koh C."/>
            <person name="Nixon J."/>
            <person name="Bollina V."/>
            <person name="Clarke W.E."/>
            <person name="Tuteja R."/>
            <person name="Spillane C."/>
            <person name="Robinson S.J."/>
            <person name="Links M.G."/>
            <person name="Clarke C."/>
            <person name="Higgins E.E."/>
            <person name="Huebert T."/>
            <person name="Sharpe A.G."/>
            <person name="Parkin I.A."/>
        </authorList>
    </citation>
    <scope>NUCLEOTIDE SEQUENCE [LARGE SCALE GENOMIC DNA]</scope>
    <source>
        <strain evidence="5">r\DH55</strain>
    </source>
</reference>
<feature type="region of interest" description="Disordered" evidence="3">
    <location>
        <begin position="275"/>
        <end position="309"/>
    </location>
</feature>
<dbReference type="Proteomes" id="UP000694864">
    <property type="component" value="Chromosome 13"/>
</dbReference>
<evidence type="ECO:0000313" key="5">
    <source>
        <dbReference type="Proteomes" id="UP000694864"/>
    </source>
</evidence>
<feature type="domain" description="RRM" evidence="4">
    <location>
        <begin position="192"/>
        <end position="271"/>
    </location>
</feature>
<keyword evidence="5" id="KW-1185">Reference proteome</keyword>
<accession>A0ABM0VFB6</accession>
<evidence type="ECO:0000313" key="7">
    <source>
        <dbReference type="RefSeq" id="XP_010455319.1"/>
    </source>
</evidence>
<reference evidence="5" key="1">
    <citation type="journal article" date="1997" name="Nucleic Acids Res.">
        <title>tRNAscan-SE: a program for improved detection of transfer RNA genes in genomic sequence.</title>
        <authorList>
            <person name="Lowe T.M."/>
            <person name="Eddy S.R."/>
        </authorList>
    </citation>
    <scope>NUCLEOTIDE SEQUENCE [LARGE SCALE GENOMIC DNA]</scope>
    <source>
        <strain evidence="5">r\DH55</strain>
    </source>
</reference>
<evidence type="ECO:0000256" key="3">
    <source>
        <dbReference type="SAM" id="MobiDB-lite"/>
    </source>
</evidence>
<dbReference type="SMART" id="SM00360">
    <property type="entry name" value="RRM"/>
    <property type="match status" value="2"/>
</dbReference>
<organism evidence="5 6">
    <name type="scientific">Camelina sativa</name>
    <name type="common">False flax</name>
    <name type="synonym">Myagrum sativum</name>
    <dbReference type="NCBI Taxonomy" id="90675"/>
    <lineage>
        <taxon>Eukaryota</taxon>
        <taxon>Viridiplantae</taxon>
        <taxon>Streptophyta</taxon>
        <taxon>Embryophyta</taxon>
        <taxon>Tracheophyta</taxon>
        <taxon>Spermatophyta</taxon>
        <taxon>Magnoliopsida</taxon>
        <taxon>eudicotyledons</taxon>
        <taxon>Gunneridae</taxon>
        <taxon>Pentapetalae</taxon>
        <taxon>rosids</taxon>
        <taxon>malvids</taxon>
        <taxon>Brassicales</taxon>
        <taxon>Brassicaceae</taxon>
        <taxon>Camelineae</taxon>
        <taxon>Camelina</taxon>
    </lineage>
</organism>
<protein>
    <submittedName>
        <fullName evidence="6 7">RNA-binding protein CP33, chloroplastic</fullName>
    </submittedName>
</protein>
<reference evidence="6 7" key="3">
    <citation type="submission" date="2025-05" db="UniProtKB">
        <authorList>
            <consortium name="RefSeq"/>
        </authorList>
    </citation>
    <scope>IDENTIFICATION</scope>
    <source>
        <tissue evidence="6 7">Leaf</tissue>
    </source>
</reference>
<dbReference type="SUPFAM" id="SSF54928">
    <property type="entry name" value="RNA-binding domain, RBD"/>
    <property type="match status" value="1"/>
</dbReference>
<evidence type="ECO:0000259" key="4">
    <source>
        <dbReference type="PROSITE" id="PS50102"/>
    </source>
</evidence>
<dbReference type="Pfam" id="PF00076">
    <property type="entry name" value="RRM_1"/>
    <property type="match status" value="2"/>
</dbReference>
<dbReference type="CDD" id="cd00590">
    <property type="entry name" value="RRM_SF"/>
    <property type="match status" value="1"/>
</dbReference>
<dbReference type="InterPro" id="IPR012677">
    <property type="entry name" value="Nucleotide-bd_a/b_plait_sf"/>
</dbReference>
<dbReference type="InterPro" id="IPR035979">
    <property type="entry name" value="RBD_domain_sf"/>
</dbReference>
<gene>
    <name evidence="6 7" type="primary">LOC104736931</name>
</gene>
<feature type="compositionally biased region" description="Acidic residues" evidence="3">
    <location>
        <begin position="299"/>
        <end position="309"/>
    </location>
</feature>
<feature type="domain" description="RRM" evidence="4">
    <location>
        <begin position="97"/>
        <end position="174"/>
    </location>
</feature>
<dbReference type="InterPro" id="IPR000504">
    <property type="entry name" value="RRM_dom"/>
</dbReference>
<dbReference type="PANTHER" id="PTHR48025:SF17">
    <property type="entry name" value="28 KDA RIBONUCLEOPROTEIN, CHLOROPLASTIC"/>
    <property type="match status" value="1"/>
</dbReference>
<dbReference type="InterPro" id="IPR050502">
    <property type="entry name" value="Euk_RNA-bind_prot"/>
</dbReference>
<evidence type="ECO:0000313" key="6">
    <source>
        <dbReference type="RefSeq" id="XP_010455318.1"/>
    </source>
</evidence>
<dbReference type="Gene3D" id="3.30.70.330">
    <property type="match status" value="2"/>
</dbReference>
<keyword evidence="1 2" id="KW-0694">RNA-binding</keyword>
<sequence length="309" mass="34280">MALLRLPCVSLQILGHKSNQKNPNSKVSLSNYSLAWSSSSSSSSSLCRSSVQAKSRNLTSYFSATTQDPILESSSSSSPADNISAATEEIVDEISKTRLIAQNVPWAATPEDIRSLFEKYGSVVDIEMSMHKKERNRGLVFIEMGSPEEAATALQSLESFEYEGRRLKVDYAKAKKKKTYTPREKPSAVPTFNLFVANLAFEARAKHLKEFFDADTGNVVSTEVIFHENPRRSSGYGFVSFKTKKQAEAAIIEFQGKDFMGRPIRLARSKQFVKLQAKEGLQPPEEEEEEPSSQSETVTAEDETPAAEN</sequence>
<evidence type="ECO:0000256" key="2">
    <source>
        <dbReference type="PROSITE-ProRule" id="PRU00176"/>
    </source>
</evidence>
<dbReference type="GeneID" id="104736931"/>
<dbReference type="RefSeq" id="XP_010455319.1">
    <property type="nucleotide sequence ID" value="XM_010457017.2"/>
</dbReference>
<evidence type="ECO:0000256" key="1">
    <source>
        <dbReference type="ARBA" id="ARBA00022884"/>
    </source>
</evidence>
<name>A0ABM0VFB6_CAMSA</name>
<dbReference type="PROSITE" id="PS50102">
    <property type="entry name" value="RRM"/>
    <property type="match status" value="2"/>
</dbReference>